<dbReference type="Proteomes" id="UP001642360">
    <property type="component" value="Unassembled WGS sequence"/>
</dbReference>
<proteinExistence type="predicted"/>
<name>A0ABC8TYT6_9AQUA</name>
<dbReference type="AlphaFoldDB" id="A0ABC8TYT6"/>
<sequence>MQHCKAMESLIELCDLIAQDPSQFADKLAWICGQCPPIDSVRAGSLRVSRSQLNAVLATARFLSKCSSFDDMRPKPGFLGFLGRFRILSLNLFGRSRLESLRSLRIS</sequence>
<organism evidence="1 2">
    <name type="scientific">Ilex paraguariensis</name>
    <name type="common">yerba mate</name>
    <dbReference type="NCBI Taxonomy" id="185542"/>
    <lineage>
        <taxon>Eukaryota</taxon>
        <taxon>Viridiplantae</taxon>
        <taxon>Streptophyta</taxon>
        <taxon>Embryophyta</taxon>
        <taxon>Tracheophyta</taxon>
        <taxon>Spermatophyta</taxon>
        <taxon>Magnoliopsida</taxon>
        <taxon>eudicotyledons</taxon>
        <taxon>Gunneridae</taxon>
        <taxon>Pentapetalae</taxon>
        <taxon>asterids</taxon>
        <taxon>campanulids</taxon>
        <taxon>Aquifoliales</taxon>
        <taxon>Aquifoliaceae</taxon>
        <taxon>Ilex</taxon>
    </lineage>
</organism>
<keyword evidence="2" id="KW-1185">Reference proteome</keyword>
<dbReference type="EMBL" id="CAUOFW020006168">
    <property type="protein sequence ID" value="CAK9173248.1"/>
    <property type="molecule type" value="Genomic_DNA"/>
</dbReference>
<accession>A0ABC8TYT6</accession>
<evidence type="ECO:0000313" key="1">
    <source>
        <dbReference type="EMBL" id="CAK9173248.1"/>
    </source>
</evidence>
<protein>
    <submittedName>
        <fullName evidence="1">Uncharacterized protein</fullName>
    </submittedName>
</protein>
<gene>
    <name evidence="1" type="ORF">ILEXP_LOCUS42986</name>
</gene>
<comment type="caution">
    <text evidence="1">The sequence shown here is derived from an EMBL/GenBank/DDBJ whole genome shotgun (WGS) entry which is preliminary data.</text>
</comment>
<evidence type="ECO:0000313" key="2">
    <source>
        <dbReference type="Proteomes" id="UP001642360"/>
    </source>
</evidence>
<reference evidence="1 2" key="1">
    <citation type="submission" date="2024-02" db="EMBL/GenBank/DDBJ databases">
        <authorList>
            <person name="Vignale AGUSTIN F."/>
            <person name="Sosa J E."/>
            <person name="Modenutti C."/>
        </authorList>
    </citation>
    <scope>NUCLEOTIDE SEQUENCE [LARGE SCALE GENOMIC DNA]</scope>
</reference>